<dbReference type="AlphaFoldDB" id="A0A4C1VK78"/>
<organism evidence="1 2">
    <name type="scientific">Eumeta variegata</name>
    <name type="common">Bagworm moth</name>
    <name type="synonym">Eumeta japonica</name>
    <dbReference type="NCBI Taxonomy" id="151549"/>
    <lineage>
        <taxon>Eukaryota</taxon>
        <taxon>Metazoa</taxon>
        <taxon>Ecdysozoa</taxon>
        <taxon>Arthropoda</taxon>
        <taxon>Hexapoda</taxon>
        <taxon>Insecta</taxon>
        <taxon>Pterygota</taxon>
        <taxon>Neoptera</taxon>
        <taxon>Endopterygota</taxon>
        <taxon>Lepidoptera</taxon>
        <taxon>Glossata</taxon>
        <taxon>Ditrysia</taxon>
        <taxon>Tineoidea</taxon>
        <taxon>Psychidae</taxon>
        <taxon>Oiketicinae</taxon>
        <taxon>Eumeta</taxon>
    </lineage>
</organism>
<dbReference type="EMBL" id="BGZK01000358">
    <property type="protein sequence ID" value="GBP39029.1"/>
    <property type="molecule type" value="Genomic_DNA"/>
</dbReference>
<protein>
    <submittedName>
        <fullName evidence="1">Uncharacterized protein</fullName>
    </submittedName>
</protein>
<dbReference type="Proteomes" id="UP000299102">
    <property type="component" value="Unassembled WGS sequence"/>
</dbReference>
<reference evidence="1 2" key="1">
    <citation type="journal article" date="2019" name="Commun. Biol.">
        <title>The bagworm genome reveals a unique fibroin gene that provides high tensile strength.</title>
        <authorList>
            <person name="Kono N."/>
            <person name="Nakamura H."/>
            <person name="Ohtoshi R."/>
            <person name="Tomita M."/>
            <person name="Numata K."/>
            <person name="Arakawa K."/>
        </authorList>
    </citation>
    <scope>NUCLEOTIDE SEQUENCE [LARGE SCALE GENOMIC DNA]</scope>
</reference>
<name>A0A4C1VK78_EUMVA</name>
<comment type="caution">
    <text evidence="1">The sequence shown here is derived from an EMBL/GenBank/DDBJ whole genome shotgun (WGS) entry which is preliminary data.</text>
</comment>
<sequence>MRWYHLGSRAELGLPSSNRIEFKHRSFNRPSSIFELDSLQFEDSSGISAVLSASVSENNQKFEAHQHTKYTATVDYGRSRQWWRLKSYLNNRGAKAAGPSPRTFALHTFCRHPSPSTPHTRLAPRNYLPSLHLWHIFRNNTSSL</sequence>
<evidence type="ECO:0000313" key="1">
    <source>
        <dbReference type="EMBL" id="GBP39029.1"/>
    </source>
</evidence>
<proteinExistence type="predicted"/>
<gene>
    <name evidence="1" type="ORF">EVAR_89251_1</name>
</gene>
<keyword evidence="2" id="KW-1185">Reference proteome</keyword>
<accession>A0A4C1VK78</accession>
<evidence type="ECO:0000313" key="2">
    <source>
        <dbReference type="Proteomes" id="UP000299102"/>
    </source>
</evidence>